<gene>
    <name evidence="1" type="ORF">AB6T85_17060</name>
</gene>
<reference evidence="1 2" key="1">
    <citation type="submission" date="2024-07" db="EMBL/GenBank/DDBJ databases">
        <authorList>
            <person name="Hebao G."/>
        </authorList>
    </citation>
    <scope>NUCLEOTIDE SEQUENCE [LARGE SCALE GENOMIC DNA]</scope>
    <source>
        <strain evidence="1 2">ACCC 02193</strain>
    </source>
</reference>
<evidence type="ECO:0000313" key="1">
    <source>
        <dbReference type="EMBL" id="MEY8772115.1"/>
    </source>
</evidence>
<accession>A0ABV4EB79</accession>
<dbReference type="RefSeq" id="WP_301730025.1">
    <property type="nucleotide sequence ID" value="NZ_JBGFFX010000011.1"/>
</dbReference>
<organism evidence="1 2">
    <name type="scientific">Erwinia aeris</name>
    <dbReference type="NCBI Taxonomy" id="3239803"/>
    <lineage>
        <taxon>Bacteria</taxon>
        <taxon>Pseudomonadati</taxon>
        <taxon>Pseudomonadota</taxon>
        <taxon>Gammaproteobacteria</taxon>
        <taxon>Enterobacterales</taxon>
        <taxon>Erwiniaceae</taxon>
        <taxon>Erwinia</taxon>
    </lineage>
</organism>
<protein>
    <submittedName>
        <fullName evidence="1">Uncharacterized protein</fullName>
    </submittedName>
</protein>
<name>A0ABV4EB79_9GAMM</name>
<comment type="caution">
    <text evidence="1">The sequence shown here is derived from an EMBL/GenBank/DDBJ whole genome shotgun (WGS) entry which is preliminary data.</text>
</comment>
<evidence type="ECO:0000313" key="2">
    <source>
        <dbReference type="Proteomes" id="UP001565243"/>
    </source>
</evidence>
<dbReference type="EMBL" id="JBGFFX010000011">
    <property type="protein sequence ID" value="MEY8772115.1"/>
    <property type="molecule type" value="Genomic_DNA"/>
</dbReference>
<proteinExistence type="predicted"/>
<keyword evidence="2" id="KW-1185">Reference proteome</keyword>
<sequence>MAMQLPVRRFDDQTTALAPEIVGKVLSVMRGLAQEDVTIKWRDMADIIWLMDWAQILEKAIPDNFFRHLSISVSIVS</sequence>
<dbReference type="Proteomes" id="UP001565243">
    <property type="component" value="Unassembled WGS sequence"/>
</dbReference>